<dbReference type="Proteomes" id="UP001152797">
    <property type="component" value="Unassembled WGS sequence"/>
</dbReference>
<dbReference type="EMBL" id="CAMXCT020003750">
    <property type="protein sequence ID" value="CAL1159403.1"/>
    <property type="molecule type" value="Genomic_DNA"/>
</dbReference>
<sequence length="182" mass="20309">MVVAGPKAKASGLLASLETPQPRAAFRQLFRQPDMAAIEFCLVQEEESSVHAVAFSPDGQYIVVGCGDKSVKVWSLTEQLQSFSGHEDTVQSVAVTADGRAVSCSHDKTLRVWRLPRHPFLYAQVPFVSAPVYMPRPVARAPGSPQAMLSRDRMEEFHERLKNAEAMNKQMREQLEEEHSDE</sequence>
<proteinExistence type="predicted"/>
<keyword evidence="4" id="KW-0175">Coiled coil</keyword>
<dbReference type="AlphaFoldDB" id="A0A9P1GD75"/>
<keyword evidence="8" id="KW-1185">Reference proteome</keyword>
<dbReference type="EMBL" id="CAMXCT010003750">
    <property type="protein sequence ID" value="CAI4006028.1"/>
    <property type="molecule type" value="Genomic_DNA"/>
</dbReference>
<dbReference type="InterPro" id="IPR001680">
    <property type="entry name" value="WD40_rpt"/>
</dbReference>
<reference evidence="6" key="2">
    <citation type="submission" date="2024-04" db="EMBL/GenBank/DDBJ databases">
        <authorList>
            <person name="Chen Y."/>
            <person name="Shah S."/>
            <person name="Dougan E. K."/>
            <person name="Thang M."/>
            <person name="Chan C."/>
        </authorList>
    </citation>
    <scope>NUCLEOTIDE SEQUENCE [LARGE SCALE GENOMIC DNA]</scope>
</reference>
<dbReference type="PANTHER" id="PTHR19848">
    <property type="entry name" value="WD40 REPEAT PROTEIN"/>
    <property type="match status" value="1"/>
</dbReference>
<evidence type="ECO:0000256" key="4">
    <source>
        <dbReference type="SAM" id="Coils"/>
    </source>
</evidence>
<keyword evidence="2" id="KW-0677">Repeat</keyword>
<dbReference type="SMART" id="SM00320">
    <property type="entry name" value="WD40"/>
    <property type="match status" value="2"/>
</dbReference>
<dbReference type="SUPFAM" id="SSF50978">
    <property type="entry name" value="WD40 repeat-like"/>
    <property type="match status" value="1"/>
</dbReference>
<dbReference type="Pfam" id="PF00400">
    <property type="entry name" value="WD40"/>
    <property type="match status" value="2"/>
</dbReference>
<evidence type="ECO:0000256" key="2">
    <source>
        <dbReference type="ARBA" id="ARBA00022737"/>
    </source>
</evidence>
<organism evidence="5">
    <name type="scientific">Cladocopium goreaui</name>
    <dbReference type="NCBI Taxonomy" id="2562237"/>
    <lineage>
        <taxon>Eukaryota</taxon>
        <taxon>Sar</taxon>
        <taxon>Alveolata</taxon>
        <taxon>Dinophyceae</taxon>
        <taxon>Suessiales</taxon>
        <taxon>Symbiodiniaceae</taxon>
        <taxon>Cladocopium</taxon>
    </lineage>
</organism>
<evidence type="ECO:0000313" key="6">
    <source>
        <dbReference type="EMBL" id="CAL1159403.1"/>
    </source>
</evidence>
<reference evidence="5" key="1">
    <citation type="submission" date="2022-10" db="EMBL/GenBank/DDBJ databases">
        <authorList>
            <person name="Chen Y."/>
            <person name="Dougan E. K."/>
            <person name="Chan C."/>
            <person name="Rhodes N."/>
            <person name="Thang M."/>
        </authorList>
    </citation>
    <scope>NUCLEOTIDE SEQUENCE</scope>
</reference>
<feature type="repeat" description="WD" evidence="3">
    <location>
        <begin position="43"/>
        <end position="76"/>
    </location>
</feature>
<feature type="coiled-coil region" evidence="4">
    <location>
        <begin position="154"/>
        <end position="181"/>
    </location>
</feature>
<keyword evidence="1 3" id="KW-0853">WD repeat</keyword>
<dbReference type="PROSITE" id="PS50294">
    <property type="entry name" value="WD_REPEATS_REGION"/>
    <property type="match status" value="2"/>
</dbReference>
<accession>A0A9P1GD75</accession>
<evidence type="ECO:0000313" key="5">
    <source>
        <dbReference type="EMBL" id="CAI4006028.1"/>
    </source>
</evidence>
<evidence type="ECO:0000313" key="8">
    <source>
        <dbReference type="Proteomes" id="UP001152797"/>
    </source>
</evidence>
<evidence type="ECO:0000256" key="3">
    <source>
        <dbReference type="PROSITE-ProRule" id="PRU00221"/>
    </source>
</evidence>
<dbReference type="EMBL" id="CAMXCT030003750">
    <property type="protein sequence ID" value="CAL4793340.1"/>
    <property type="molecule type" value="Genomic_DNA"/>
</dbReference>
<feature type="non-terminal residue" evidence="5">
    <location>
        <position position="182"/>
    </location>
</feature>
<dbReference type="InterPro" id="IPR015943">
    <property type="entry name" value="WD40/YVTN_repeat-like_dom_sf"/>
</dbReference>
<dbReference type="PANTHER" id="PTHR19848:SF8">
    <property type="entry name" value="F-BOX AND WD REPEAT DOMAIN CONTAINING 7"/>
    <property type="match status" value="1"/>
</dbReference>
<comment type="caution">
    <text evidence="5">The sequence shown here is derived from an EMBL/GenBank/DDBJ whole genome shotgun (WGS) entry which is preliminary data.</text>
</comment>
<gene>
    <name evidence="5" type="ORF">C1SCF055_LOCUS31708</name>
</gene>
<dbReference type="InterPro" id="IPR036322">
    <property type="entry name" value="WD40_repeat_dom_sf"/>
</dbReference>
<protein>
    <submittedName>
        <fullName evidence="7">Transcriptional repressor rco-1</fullName>
    </submittedName>
</protein>
<evidence type="ECO:0000313" key="7">
    <source>
        <dbReference type="EMBL" id="CAL4793340.1"/>
    </source>
</evidence>
<dbReference type="PROSITE" id="PS50082">
    <property type="entry name" value="WD_REPEATS_2"/>
    <property type="match status" value="2"/>
</dbReference>
<name>A0A9P1GD75_9DINO</name>
<evidence type="ECO:0000256" key="1">
    <source>
        <dbReference type="ARBA" id="ARBA00022574"/>
    </source>
</evidence>
<feature type="repeat" description="WD" evidence="3">
    <location>
        <begin position="83"/>
        <end position="115"/>
    </location>
</feature>
<dbReference type="OrthoDB" id="17410at2759"/>
<dbReference type="Gene3D" id="2.130.10.10">
    <property type="entry name" value="YVTN repeat-like/Quinoprotein amine dehydrogenase"/>
    <property type="match status" value="1"/>
</dbReference>